<dbReference type="Gene3D" id="2.170.130.10">
    <property type="entry name" value="TonB-dependent receptor, plug domain"/>
    <property type="match status" value="1"/>
</dbReference>
<dbReference type="InterPro" id="IPR039426">
    <property type="entry name" value="TonB-dep_rcpt-like"/>
</dbReference>
<evidence type="ECO:0000313" key="11">
    <source>
        <dbReference type="Proteomes" id="UP000321513"/>
    </source>
</evidence>
<dbReference type="InterPro" id="IPR008969">
    <property type="entry name" value="CarboxyPept-like_regulatory"/>
</dbReference>
<evidence type="ECO:0000256" key="6">
    <source>
        <dbReference type="ARBA" id="ARBA00023136"/>
    </source>
</evidence>
<feature type="region of interest" description="Disordered" evidence="8">
    <location>
        <begin position="1"/>
        <end position="20"/>
    </location>
</feature>
<comment type="caution">
    <text evidence="10">The sequence shown here is derived from an EMBL/GenBank/DDBJ whole genome shotgun (WGS) entry which is preliminary data.</text>
</comment>
<keyword evidence="3" id="KW-1134">Transmembrane beta strand</keyword>
<protein>
    <submittedName>
        <fullName evidence="10">TonB-dependent receptor</fullName>
    </submittedName>
</protein>
<dbReference type="SUPFAM" id="SSF49464">
    <property type="entry name" value="Carboxypeptidase regulatory domain-like"/>
    <property type="match status" value="1"/>
</dbReference>
<sequence>MAQRPAGGRPGGAGGAGRAQGLNSGHLYGKVVDSKTNKGVDGVSLQLLGNRTDTATQKTASTTLKATITEPNGDFSLDNVPVMGNFTLRISAIGYKTAEQKISFGARGQQGGGGDQMMGMIDRDLGNIKLEQDAANLGNVTVTATRQMFEMGVDRKIFNVDKNLTSQGQTATEVMKSIPSLSVDIDGNVTLRNAAPQLFVDGRPTTMTLDQIPADIIDRVELITNPSAKFDASGGNAGILNIVLKKNKKTGYNGGIRTGIDARGKVNIGGDLNLRQNKINFFASGVYNQRKSISSGTTDRINLNKGIPTSRVLQQSNPINNGYFAFIRGGFDFLIDNRNTITISTNYNKGNFKNNDQQHVDSLLIANPSFNTVRQNSEGKMKNIGSQFSYKHNFAKTGHELTGDVNYNSNNNENVGFINTQTYISTYQFKSLPVMQKSVSAGSTKNWTIQTDYTNPLSETQKLELGGRASIRDQKNANDQYFYNQSTDQYVLSKNISSTYKYTDKVYAAYANYSQKAGKWNYQVGLRAESSTYNGSTIGRDVLGRDSISSFNVDFPLSLFPSAFLTYKLSDKEDLQFNYSRRINRPNFFQLIPFTDYSDPYNLSVGNPRLKPEFTNSFEIAYNNNYKRGANFLANGYFKYNTNLITRYQYLDKNPDTAHHYSSSDSVLFNTYLNANNSVTYGIELTNRMPITKWWDMTVNFNLFNSRINVNDPKLPNISNKRTSWFVKWNNSVKFLKTFSFQFSGDYYAKTVLPQSGGGGGGMRGGGGGGFGGGPVATAQGYINPRYGFDAAIRKDWTWKGGNSASLTISMNDVFRTQFFSTYSESDFLRQTSRRRRDPQIVRINFGYRFGKFDVNLLKRKNTREVDGGDNMISQ</sequence>
<organism evidence="10 11">
    <name type="scientific">Segetibacter aerophilus</name>
    <dbReference type="NCBI Taxonomy" id="670293"/>
    <lineage>
        <taxon>Bacteria</taxon>
        <taxon>Pseudomonadati</taxon>
        <taxon>Bacteroidota</taxon>
        <taxon>Chitinophagia</taxon>
        <taxon>Chitinophagales</taxon>
        <taxon>Chitinophagaceae</taxon>
        <taxon>Segetibacter</taxon>
    </lineage>
</organism>
<feature type="compositionally biased region" description="Gly residues" evidence="8">
    <location>
        <begin position="8"/>
        <end position="18"/>
    </location>
</feature>
<dbReference type="AlphaFoldDB" id="A0A512BAP0"/>
<evidence type="ECO:0000256" key="2">
    <source>
        <dbReference type="ARBA" id="ARBA00022448"/>
    </source>
</evidence>
<dbReference type="InterPro" id="IPR036942">
    <property type="entry name" value="Beta-barrel_TonB_sf"/>
</dbReference>
<evidence type="ECO:0000256" key="5">
    <source>
        <dbReference type="ARBA" id="ARBA00022729"/>
    </source>
</evidence>
<proteinExistence type="predicted"/>
<keyword evidence="5" id="KW-0732">Signal</keyword>
<evidence type="ECO:0000256" key="1">
    <source>
        <dbReference type="ARBA" id="ARBA00004571"/>
    </source>
</evidence>
<evidence type="ECO:0000313" key="10">
    <source>
        <dbReference type="EMBL" id="GEO09013.1"/>
    </source>
</evidence>
<dbReference type="GO" id="GO:0015344">
    <property type="term" value="F:siderophore uptake transmembrane transporter activity"/>
    <property type="evidence" value="ECO:0007669"/>
    <property type="project" value="TreeGrafter"/>
</dbReference>
<dbReference type="OrthoDB" id="905812at2"/>
<keyword evidence="6" id="KW-0472">Membrane</keyword>
<reference evidence="10 11" key="1">
    <citation type="submission" date="2019-07" db="EMBL/GenBank/DDBJ databases">
        <title>Whole genome shotgun sequence of Segetibacter aerophilus NBRC 106135.</title>
        <authorList>
            <person name="Hosoyama A."/>
            <person name="Uohara A."/>
            <person name="Ohji S."/>
            <person name="Ichikawa N."/>
        </authorList>
    </citation>
    <scope>NUCLEOTIDE SEQUENCE [LARGE SCALE GENOMIC DNA]</scope>
    <source>
        <strain evidence="10 11">NBRC 106135</strain>
    </source>
</reference>
<keyword evidence="11" id="KW-1185">Reference proteome</keyword>
<dbReference type="GO" id="GO:0009279">
    <property type="term" value="C:cell outer membrane"/>
    <property type="evidence" value="ECO:0007669"/>
    <property type="project" value="UniProtKB-SubCell"/>
</dbReference>
<accession>A0A512BAP0</accession>
<evidence type="ECO:0000256" key="4">
    <source>
        <dbReference type="ARBA" id="ARBA00022692"/>
    </source>
</evidence>
<dbReference type="PANTHER" id="PTHR30069">
    <property type="entry name" value="TONB-DEPENDENT OUTER MEMBRANE RECEPTOR"/>
    <property type="match status" value="1"/>
</dbReference>
<dbReference type="Proteomes" id="UP000321513">
    <property type="component" value="Unassembled WGS sequence"/>
</dbReference>
<dbReference type="InterPro" id="IPR041700">
    <property type="entry name" value="OMP_b-brl_3"/>
</dbReference>
<evidence type="ECO:0000256" key="8">
    <source>
        <dbReference type="SAM" id="MobiDB-lite"/>
    </source>
</evidence>
<keyword evidence="2" id="KW-0813">Transport</keyword>
<dbReference type="InterPro" id="IPR037066">
    <property type="entry name" value="Plug_dom_sf"/>
</dbReference>
<dbReference type="PANTHER" id="PTHR30069:SF29">
    <property type="entry name" value="HEMOGLOBIN AND HEMOGLOBIN-HAPTOGLOBIN-BINDING PROTEIN 1-RELATED"/>
    <property type="match status" value="1"/>
</dbReference>
<keyword evidence="10" id="KW-0675">Receptor</keyword>
<gene>
    <name evidence="10" type="ORF">SAE01_15090</name>
</gene>
<feature type="domain" description="Outer membrane protein beta-barrel" evidence="9">
    <location>
        <begin position="392"/>
        <end position="848"/>
    </location>
</feature>
<dbReference type="Pfam" id="PF14905">
    <property type="entry name" value="OMP_b-brl_3"/>
    <property type="match status" value="1"/>
</dbReference>
<comment type="subcellular location">
    <subcellularLocation>
        <location evidence="1">Cell outer membrane</location>
        <topology evidence="1">Multi-pass membrane protein</topology>
    </subcellularLocation>
</comment>
<dbReference type="EMBL" id="BJYT01000005">
    <property type="protein sequence ID" value="GEO09013.1"/>
    <property type="molecule type" value="Genomic_DNA"/>
</dbReference>
<dbReference type="SUPFAM" id="SSF56935">
    <property type="entry name" value="Porins"/>
    <property type="match status" value="1"/>
</dbReference>
<dbReference type="Gene3D" id="2.40.170.20">
    <property type="entry name" value="TonB-dependent receptor, beta-barrel domain"/>
    <property type="match status" value="1"/>
</dbReference>
<evidence type="ECO:0000259" key="9">
    <source>
        <dbReference type="Pfam" id="PF14905"/>
    </source>
</evidence>
<dbReference type="Pfam" id="PF13620">
    <property type="entry name" value="CarboxypepD_reg"/>
    <property type="match status" value="1"/>
</dbReference>
<dbReference type="Gene3D" id="2.60.40.1120">
    <property type="entry name" value="Carboxypeptidase-like, regulatory domain"/>
    <property type="match status" value="1"/>
</dbReference>
<evidence type="ECO:0000256" key="3">
    <source>
        <dbReference type="ARBA" id="ARBA00022452"/>
    </source>
</evidence>
<keyword evidence="4" id="KW-0812">Transmembrane</keyword>
<evidence type="ECO:0000256" key="7">
    <source>
        <dbReference type="ARBA" id="ARBA00023237"/>
    </source>
</evidence>
<keyword evidence="7" id="KW-0998">Cell outer membrane</keyword>
<dbReference type="GO" id="GO:0044718">
    <property type="term" value="P:siderophore transmembrane transport"/>
    <property type="evidence" value="ECO:0007669"/>
    <property type="project" value="TreeGrafter"/>
</dbReference>
<name>A0A512BAP0_9BACT</name>